<organism evidence="4">
    <name type="scientific">Fructobacillus tropaeoli</name>
    <dbReference type="NCBI Taxonomy" id="709323"/>
    <lineage>
        <taxon>Bacteria</taxon>
        <taxon>Bacillati</taxon>
        <taxon>Bacillota</taxon>
        <taxon>Bacilli</taxon>
        <taxon>Lactobacillales</taxon>
        <taxon>Lactobacillaceae</taxon>
        <taxon>Fructobacillus</taxon>
    </lineage>
</organism>
<gene>
    <name evidence="4" type="ORF">FTRO_0041510</name>
</gene>
<dbReference type="SUPFAM" id="SSF55797">
    <property type="entry name" value="PR-1-like"/>
    <property type="match status" value="1"/>
</dbReference>
<sequence length="259" mass="25628">MEMSLMKNNITKTILATVAGAAAFAGAGAVASANDITVKAGDTLSQIAANNNTTVDDLASKNNIQNVNLIFVGDIIKTDGTAAGTAAAAAANTTTATAQTEAAGTAAAAAATASSATTQTQATTNTNTQAQAATTSSSANYSTYSAGASGSVQTIINAMNAKRAAAGLAPVSYDASLAARAQSRAENAVANGGLPTGHMQQVAGPEVVAIDWAPSQVVDAWYNETGMIAAPAHRNWLMNASFTKVGFGIVDGTIVGIAG</sequence>
<dbReference type="STRING" id="709323.GCA_001047135_00959"/>
<dbReference type="CDD" id="cd05379">
    <property type="entry name" value="CAP_bacterial"/>
    <property type="match status" value="1"/>
</dbReference>
<dbReference type="SMART" id="SM00257">
    <property type="entry name" value="LysM"/>
    <property type="match status" value="1"/>
</dbReference>
<evidence type="ECO:0000256" key="2">
    <source>
        <dbReference type="SAM" id="SignalP"/>
    </source>
</evidence>
<keyword evidence="2" id="KW-0732">Signal</keyword>
<dbReference type="InterPro" id="IPR035940">
    <property type="entry name" value="CAP_sf"/>
</dbReference>
<feature type="chain" id="PRO_5039063222" evidence="2">
    <location>
        <begin position="28"/>
        <end position="259"/>
    </location>
</feature>
<dbReference type="AlphaFoldDB" id="A0A3F3HF50"/>
<dbReference type="Gene3D" id="3.10.350.10">
    <property type="entry name" value="LysM domain"/>
    <property type="match status" value="1"/>
</dbReference>
<name>A0A3F3HF50_9LACO</name>
<evidence type="ECO:0000256" key="1">
    <source>
        <dbReference type="SAM" id="MobiDB-lite"/>
    </source>
</evidence>
<dbReference type="Gene3D" id="3.40.33.10">
    <property type="entry name" value="CAP"/>
    <property type="match status" value="1"/>
</dbReference>
<dbReference type="EMBL" id="DF968081">
    <property type="protein sequence ID" value="GAP04409.1"/>
    <property type="molecule type" value="Genomic_DNA"/>
</dbReference>
<dbReference type="SUPFAM" id="SSF54106">
    <property type="entry name" value="LysM domain"/>
    <property type="match status" value="1"/>
</dbReference>
<dbReference type="InterPro" id="IPR036779">
    <property type="entry name" value="LysM_dom_sf"/>
</dbReference>
<feature type="region of interest" description="Disordered" evidence="1">
    <location>
        <begin position="114"/>
        <end position="136"/>
    </location>
</feature>
<dbReference type="InterPro" id="IPR018392">
    <property type="entry name" value="LysM"/>
</dbReference>
<dbReference type="Pfam" id="PF00188">
    <property type="entry name" value="CAP"/>
    <property type="match status" value="1"/>
</dbReference>
<accession>A0A3F3HF50</accession>
<dbReference type="CDD" id="cd00118">
    <property type="entry name" value="LysM"/>
    <property type="match status" value="1"/>
</dbReference>
<feature type="signal peptide" evidence="2">
    <location>
        <begin position="1"/>
        <end position="27"/>
    </location>
</feature>
<dbReference type="Pfam" id="PF01476">
    <property type="entry name" value="LysM"/>
    <property type="match status" value="1"/>
</dbReference>
<protein>
    <submittedName>
        <fullName evidence="4">LysM repeat-containing protein</fullName>
    </submittedName>
</protein>
<proteinExistence type="predicted"/>
<evidence type="ECO:0000259" key="3">
    <source>
        <dbReference type="PROSITE" id="PS51782"/>
    </source>
</evidence>
<feature type="domain" description="LysM" evidence="3">
    <location>
        <begin position="34"/>
        <end position="78"/>
    </location>
</feature>
<reference evidence="4" key="1">
    <citation type="journal article" date="2015" name="BMC Genomics">
        <title>Comparative genomics of Fructobacillus spp. and Leuconostoc spp. reveals niche-specific evolution of Fructobacillus spp.</title>
        <authorList>
            <person name="Endo A."/>
            <person name="Tanizawa Y."/>
            <person name="Tanaka N."/>
            <person name="Maeno S."/>
            <person name="Kumar H."/>
            <person name="Shiwa Y."/>
            <person name="Okada S."/>
            <person name="Yoshikawa H."/>
            <person name="Dicks L."/>
            <person name="Nakagawa J."/>
            <person name="Arita M."/>
        </authorList>
    </citation>
    <scope>NUCLEOTIDE SEQUENCE [LARGE SCALE GENOMIC DNA]</scope>
    <source>
        <strain evidence="4">F214-1</strain>
    </source>
</reference>
<dbReference type="Proteomes" id="UP000064514">
    <property type="component" value="Unassembled WGS sequence"/>
</dbReference>
<dbReference type="PROSITE" id="PS51782">
    <property type="entry name" value="LYSM"/>
    <property type="match status" value="1"/>
</dbReference>
<evidence type="ECO:0000313" key="4">
    <source>
        <dbReference type="EMBL" id="GAP04409.1"/>
    </source>
</evidence>
<dbReference type="InterPro" id="IPR014044">
    <property type="entry name" value="CAP_dom"/>
</dbReference>